<dbReference type="KEGG" id="pcz:PCL1606_07590"/>
<sequence length="149" mass="16906">MRKLFPLLLLATALHQPLALADCTSSPKPVAEAFYNWYLESFSNEKDPITDDLPHLQQYVTEALIGRIKKQMSSPEGLEEDYFLKTQDYMDEWLTRIKVSEPQVQGTSARESVTLGNTPDTTQIVDLLLVKDKGCWKINEVLATTDQSE</sequence>
<name>A0A0D5XU52_9PSED</name>
<keyword evidence="1" id="KW-0732">Signal</keyword>
<protein>
    <recommendedName>
        <fullName evidence="2">DUF3828 domain-containing protein</fullName>
    </recommendedName>
</protein>
<dbReference type="PATRIC" id="fig|587753.10.peg.760"/>
<dbReference type="RefSeq" id="WP_044465281.1">
    <property type="nucleotide sequence ID" value="NZ_CP011110.1"/>
</dbReference>
<evidence type="ECO:0000259" key="2">
    <source>
        <dbReference type="Pfam" id="PF12883"/>
    </source>
</evidence>
<accession>A0A0D5XU52</accession>
<evidence type="ECO:0000313" key="3">
    <source>
        <dbReference type="EMBL" id="AKA22214.1"/>
    </source>
</evidence>
<gene>
    <name evidence="3" type="ORF">PCL1606_07590</name>
</gene>
<evidence type="ECO:0000256" key="1">
    <source>
        <dbReference type="SAM" id="SignalP"/>
    </source>
</evidence>
<dbReference type="AlphaFoldDB" id="A0A0D5XU52"/>
<reference evidence="3 4" key="1">
    <citation type="journal article" date="2015" name="Mol. Plant Microbe Interact.">
        <title>Comparative Genomic Analysis of Pseudomonas chlororaphis PCL1606 Reveals New Insight into Antifungal Compounds Involved in Biocontrol.</title>
        <authorList>
            <person name="Calderon C.E."/>
            <person name="Ramos C."/>
            <person name="de Vicente A."/>
            <person name="Cazorla F.M."/>
        </authorList>
    </citation>
    <scope>NUCLEOTIDE SEQUENCE [LARGE SCALE GENOMIC DNA]</scope>
    <source>
        <strain evidence="3 4">PCL1606</strain>
    </source>
</reference>
<feature type="signal peptide" evidence="1">
    <location>
        <begin position="1"/>
        <end position="21"/>
    </location>
</feature>
<evidence type="ECO:0000313" key="4">
    <source>
        <dbReference type="Proteomes" id="UP000032748"/>
    </source>
</evidence>
<dbReference type="OrthoDB" id="7000318at2"/>
<dbReference type="Pfam" id="PF12883">
    <property type="entry name" value="DUF3828"/>
    <property type="match status" value="1"/>
</dbReference>
<proteinExistence type="predicted"/>
<dbReference type="Gene3D" id="3.10.450.50">
    <property type="match status" value="1"/>
</dbReference>
<dbReference type="EMBL" id="CP011110">
    <property type="protein sequence ID" value="AKA22214.1"/>
    <property type="molecule type" value="Genomic_DNA"/>
</dbReference>
<dbReference type="Proteomes" id="UP000032748">
    <property type="component" value="Chromosome"/>
</dbReference>
<feature type="domain" description="DUF3828" evidence="2">
    <location>
        <begin position="28"/>
        <end position="143"/>
    </location>
</feature>
<feature type="chain" id="PRO_5002299307" description="DUF3828 domain-containing protein" evidence="1">
    <location>
        <begin position="22"/>
        <end position="149"/>
    </location>
</feature>
<organism evidence="3 4">
    <name type="scientific">Pseudomonas chlororaphis</name>
    <dbReference type="NCBI Taxonomy" id="587753"/>
    <lineage>
        <taxon>Bacteria</taxon>
        <taxon>Pseudomonadati</taxon>
        <taxon>Pseudomonadota</taxon>
        <taxon>Gammaproteobacteria</taxon>
        <taxon>Pseudomonadales</taxon>
        <taxon>Pseudomonadaceae</taxon>
        <taxon>Pseudomonas</taxon>
    </lineage>
</organism>
<dbReference type="InterPro" id="IPR024289">
    <property type="entry name" value="DUF3828"/>
</dbReference>